<dbReference type="Proteomes" id="UP000000600">
    <property type="component" value="Unassembled WGS sequence"/>
</dbReference>
<dbReference type="eggNOG" id="ENOG502S3AK">
    <property type="taxonomic scope" value="Eukaryota"/>
</dbReference>
<dbReference type="Pfam" id="PF05257">
    <property type="entry name" value="CHAP"/>
    <property type="match status" value="1"/>
</dbReference>
<evidence type="ECO:0000259" key="2">
    <source>
        <dbReference type="PROSITE" id="PS50911"/>
    </source>
</evidence>
<accession>A0C5C8</accession>
<dbReference type="AlphaFoldDB" id="A0C5C8"/>
<dbReference type="EMBL" id="CT868041">
    <property type="protein sequence ID" value="CAK65995.1"/>
    <property type="molecule type" value="Genomic_DNA"/>
</dbReference>
<organism evidence="3 4">
    <name type="scientific">Paramecium tetraurelia</name>
    <dbReference type="NCBI Taxonomy" id="5888"/>
    <lineage>
        <taxon>Eukaryota</taxon>
        <taxon>Sar</taxon>
        <taxon>Alveolata</taxon>
        <taxon>Ciliophora</taxon>
        <taxon>Intramacronucleata</taxon>
        <taxon>Oligohymenophorea</taxon>
        <taxon>Peniculida</taxon>
        <taxon>Parameciidae</taxon>
        <taxon>Paramecium</taxon>
    </lineage>
</organism>
<dbReference type="PROSITE" id="PS50911">
    <property type="entry name" value="CHAP"/>
    <property type="match status" value="1"/>
</dbReference>
<keyword evidence="4" id="KW-1185">Reference proteome</keyword>
<sequence>MVIIFVILVNASLVVNTEEIVRKQNIPIGAEQVPDFGVVIGQGNKIPAYSCQNDTQHIADLPHYLQPQESGLNQTVYVGMRYQCVHYARYYWILKYASAFPDIDTADQIFDLDFAYDYLNGGKRQILQFKNGGKEKPLPGDLVIWNKSEPYYPFGHVAVVLDVQLSEDHPFVTIGEQNYDDIWDSQYYARKLQVTKNDLGNYYIVNKREITNLHPSEKCRDYSGSANDAIIGWVRLI</sequence>
<feature type="domain" description="Peptidase C51" evidence="2">
    <location>
        <begin position="59"/>
        <end position="206"/>
    </location>
</feature>
<dbReference type="InParanoid" id="A0C5C8"/>
<reference evidence="3 4" key="1">
    <citation type="journal article" date="2006" name="Nature">
        <title>Global trends of whole-genome duplications revealed by the ciliate Paramecium tetraurelia.</title>
        <authorList>
            <consortium name="Genoscope"/>
            <person name="Aury J.-M."/>
            <person name="Jaillon O."/>
            <person name="Duret L."/>
            <person name="Noel B."/>
            <person name="Jubin C."/>
            <person name="Porcel B.M."/>
            <person name="Segurens B."/>
            <person name="Daubin V."/>
            <person name="Anthouard V."/>
            <person name="Aiach N."/>
            <person name="Arnaiz O."/>
            <person name="Billaut A."/>
            <person name="Beisson J."/>
            <person name="Blanc I."/>
            <person name="Bouhouche K."/>
            <person name="Camara F."/>
            <person name="Duharcourt S."/>
            <person name="Guigo R."/>
            <person name="Gogendeau D."/>
            <person name="Katinka M."/>
            <person name="Keller A.-M."/>
            <person name="Kissmehl R."/>
            <person name="Klotz C."/>
            <person name="Koll F."/>
            <person name="Le Moue A."/>
            <person name="Lepere C."/>
            <person name="Malinsky S."/>
            <person name="Nowacki M."/>
            <person name="Nowak J.K."/>
            <person name="Plattner H."/>
            <person name="Poulain J."/>
            <person name="Ruiz F."/>
            <person name="Serrano V."/>
            <person name="Zagulski M."/>
            <person name="Dessen P."/>
            <person name="Betermier M."/>
            <person name="Weissenbach J."/>
            <person name="Scarpelli C."/>
            <person name="Schachter V."/>
            <person name="Sperling L."/>
            <person name="Meyer E."/>
            <person name="Cohen J."/>
            <person name="Wincker P."/>
        </authorList>
    </citation>
    <scope>NUCLEOTIDE SEQUENCE [LARGE SCALE GENOMIC DNA]</scope>
    <source>
        <strain evidence="3 4">Stock d4-2</strain>
    </source>
</reference>
<dbReference type="InterPro" id="IPR051705">
    <property type="entry name" value="Gsp_Synthetase/Amidase"/>
</dbReference>
<dbReference type="InterPro" id="IPR007921">
    <property type="entry name" value="CHAP_dom"/>
</dbReference>
<dbReference type="GO" id="GO:0016874">
    <property type="term" value="F:ligase activity"/>
    <property type="evidence" value="ECO:0000318"/>
    <property type="project" value="GO_Central"/>
</dbReference>
<gene>
    <name evidence="3" type="ORF">GSPATT00006494001</name>
</gene>
<evidence type="ECO:0000313" key="3">
    <source>
        <dbReference type="EMBL" id="CAK65995.1"/>
    </source>
</evidence>
<dbReference type="InterPro" id="IPR038765">
    <property type="entry name" value="Papain-like_cys_pep_sf"/>
</dbReference>
<dbReference type="HOGENOM" id="CLU_086850_0_0_1"/>
<feature type="chain" id="PRO_5002623070" description="Peptidase C51 domain-containing protein" evidence="1">
    <location>
        <begin position="18"/>
        <end position="237"/>
    </location>
</feature>
<dbReference type="KEGG" id="ptm:GSPATT00006494001"/>
<dbReference type="PANTHER" id="PTHR30094:SF0">
    <property type="entry name" value="BIFUNCTIONAL GLUTATHIONYLSPERMIDINE SYNTHETASE_AMIDASE-RELATED"/>
    <property type="match status" value="1"/>
</dbReference>
<feature type="signal peptide" evidence="1">
    <location>
        <begin position="1"/>
        <end position="17"/>
    </location>
</feature>
<dbReference type="OMA" id="HYARYYW"/>
<dbReference type="RefSeq" id="XP_001433392.1">
    <property type="nucleotide sequence ID" value="XM_001433355.1"/>
</dbReference>
<dbReference type="Gene3D" id="3.90.1720.10">
    <property type="entry name" value="endopeptidase domain like (from Nostoc punctiforme)"/>
    <property type="match status" value="1"/>
</dbReference>
<protein>
    <recommendedName>
        <fullName evidence="2">Peptidase C51 domain-containing protein</fullName>
    </recommendedName>
</protein>
<dbReference type="OrthoDB" id="299748at2759"/>
<dbReference type="SUPFAM" id="SSF54001">
    <property type="entry name" value="Cysteine proteinases"/>
    <property type="match status" value="1"/>
</dbReference>
<name>A0C5C8_PARTE</name>
<evidence type="ECO:0000256" key="1">
    <source>
        <dbReference type="SAM" id="SignalP"/>
    </source>
</evidence>
<keyword evidence="1" id="KW-0732">Signal</keyword>
<dbReference type="PANTHER" id="PTHR30094">
    <property type="entry name" value="BIFUNCTIONAL GLUTATHIONYLSPERMIDINE SYNTHETASE/AMIDASE-RELATED"/>
    <property type="match status" value="1"/>
</dbReference>
<proteinExistence type="predicted"/>
<dbReference type="GeneID" id="5019177"/>
<evidence type="ECO:0000313" key="4">
    <source>
        <dbReference type="Proteomes" id="UP000000600"/>
    </source>
</evidence>